<dbReference type="EMBL" id="JBHTGR010000011">
    <property type="protein sequence ID" value="MFC7746946.1"/>
    <property type="molecule type" value="Genomic_DNA"/>
</dbReference>
<feature type="transmembrane region" description="Helical" evidence="1">
    <location>
        <begin position="105"/>
        <end position="127"/>
    </location>
</feature>
<evidence type="ECO:0000313" key="2">
    <source>
        <dbReference type="EMBL" id="MFC7746946.1"/>
    </source>
</evidence>
<accession>A0ABW2UWF9</accession>
<keyword evidence="1" id="KW-0812">Transmembrane</keyword>
<comment type="caution">
    <text evidence="2">The sequence shown here is derived from an EMBL/GenBank/DDBJ whole genome shotgun (WGS) entry which is preliminary data.</text>
</comment>
<feature type="transmembrane region" description="Helical" evidence="1">
    <location>
        <begin position="33"/>
        <end position="52"/>
    </location>
</feature>
<dbReference type="InterPro" id="IPR021697">
    <property type="entry name" value="DUF3278"/>
</dbReference>
<dbReference type="Proteomes" id="UP001596620">
    <property type="component" value="Unassembled WGS sequence"/>
</dbReference>
<dbReference type="Pfam" id="PF11683">
    <property type="entry name" value="DUF3278"/>
    <property type="match status" value="1"/>
</dbReference>
<sequence length="165" mass="19294">MRDKLLNRFIGTMDDRDEYQRHEIHKMLASSGALLWIVTMLLMLFSLIMDTIHNKMSFITPALFIINMAYAFNITVRLRKNRLDDTDCASPEEYRVKKRQLIKSSALSGLLWGFLMLFMMEYLFPYLETGDLAMSWSNTLIWVVAGIIFGLIMYLFGKSKLNKPF</sequence>
<organism evidence="2 3">
    <name type="scientific">Lentibacillus kimchii</name>
    <dbReference type="NCBI Taxonomy" id="1542911"/>
    <lineage>
        <taxon>Bacteria</taxon>
        <taxon>Bacillati</taxon>
        <taxon>Bacillota</taxon>
        <taxon>Bacilli</taxon>
        <taxon>Bacillales</taxon>
        <taxon>Bacillaceae</taxon>
        <taxon>Lentibacillus</taxon>
    </lineage>
</organism>
<feature type="transmembrane region" description="Helical" evidence="1">
    <location>
        <begin position="58"/>
        <end position="76"/>
    </location>
</feature>
<evidence type="ECO:0000313" key="3">
    <source>
        <dbReference type="Proteomes" id="UP001596620"/>
    </source>
</evidence>
<evidence type="ECO:0000256" key="1">
    <source>
        <dbReference type="SAM" id="Phobius"/>
    </source>
</evidence>
<protein>
    <submittedName>
        <fullName evidence="2">DUF3278 domain-containing protein</fullName>
    </submittedName>
</protein>
<keyword evidence="3" id="KW-1185">Reference proteome</keyword>
<keyword evidence="1" id="KW-1133">Transmembrane helix</keyword>
<feature type="transmembrane region" description="Helical" evidence="1">
    <location>
        <begin position="139"/>
        <end position="157"/>
    </location>
</feature>
<keyword evidence="1" id="KW-0472">Membrane</keyword>
<name>A0ABW2UWF9_9BACI</name>
<dbReference type="RefSeq" id="WP_382358460.1">
    <property type="nucleotide sequence ID" value="NZ_JBHTGR010000011.1"/>
</dbReference>
<reference evidence="3" key="1">
    <citation type="journal article" date="2019" name="Int. J. Syst. Evol. Microbiol.">
        <title>The Global Catalogue of Microorganisms (GCM) 10K type strain sequencing project: providing services to taxonomists for standard genome sequencing and annotation.</title>
        <authorList>
            <consortium name="The Broad Institute Genomics Platform"/>
            <consortium name="The Broad Institute Genome Sequencing Center for Infectious Disease"/>
            <person name="Wu L."/>
            <person name="Ma J."/>
        </authorList>
    </citation>
    <scope>NUCLEOTIDE SEQUENCE [LARGE SCALE GENOMIC DNA]</scope>
    <source>
        <strain evidence="3">JCM 30234</strain>
    </source>
</reference>
<proteinExistence type="predicted"/>
<gene>
    <name evidence="2" type="ORF">ACFQU8_06810</name>
</gene>